<organism evidence="1 2">
    <name type="scientific">Vibrio aestuarianus</name>
    <dbReference type="NCBI Taxonomy" id="28171"/>
    <lineage>
        <taxon>Bacteria</taxon>
        <taxon>Pseudomonadati</taxon>
        <taxon>Pseudomonadota</taxon>
        <taxon>Gammaproteobacteria</taxon>
        <taxon>Vibrionales</taxon>
        <taxon>Vibrionaceae</taxon>
        <taxon>Vibrio</taxon>
    </lineage>
</organism>
<proteinExistence type="predicted"/>
<sequence length="281" mass="30531">MKKKNWLALYGLTFLAGCSSLQNVSNEVLGNDVKVVSSVESVKWNTVTIPSSFSFVFSPESQLLQMDGFESPVSGFSFQNPGTPVILEVNAPVKDLSVFSPSVNVYDQNMNLIQKYTSDVFGYDRNNFVKGAVLSGEVELNLPASISVAHVIIYTTKNDLKDTTTIIHPAKAMAISKRNDPPAIDDPIAKHSEYGTLSVSIKTKSTFSLFGESKSPSAPNIPEPVVKNVMVQPETQSYYYQAIELAVNSNDIPKALSLLDEAKALGIEGAQEVFVKAINAK</sequence>
<dbReference type="EMBL" id="JAKNAX010000011">
    <property type="protein sequence ID" value="MDE1345948.1"/>
    <property type="molecule type" value="Genomic_DNA"/>
</dbReference>
<dbReference type="GO" id="GO:0042597">
    <property type="term" value="C:periplasmic space"/>
    <property type="evidence" value="ECO:0007669"/>
    <property type="project" value="InterPro"/>
</dbReference>
<dbReference type="RefSeq" id="WP_053311634.1">
    <property type="nucleotide sequence ID" value="NZ_JAKNAM010000007.1"/>
</dbReference>
<evidence type="ECO:0000313" key="2">
    <source>
        <dbReference type="Proteomes" id="UP001140978"/>
    </source>
</evidence>
<dbReference type="Pfam" id="PF07148">
    <property type="entry name" value="MalM"/>
    <property type="match status" value="1"/>
</dbReference>
<protein>
    <submittedName>
        <fullName evidence="1">MalM family protein</fullName>
    </submittedName>
</protein>
<dbReference type="Proteomes" id="UP001140978">
    <property type="component" value="Unassembled WGS sequence"/>
</dbReference>
<gene>
    <name evidence="1" type="ORF">L9X51_05795</name>
</gene>
<dbReference type="InterPro" id="IPR010794">
    <property type="entry name" value="MalM"/>
</dbReference>
<name>A0A9X4F6G7_9VIBR</name>
<comment type="caution">
    <text evidence="1">The sequence shown here is derived from an EMBL/GenBank/DDBJ whole genome shotgun (WGS) entry which is preliminary data.</text>
</comment>
<reference evidence="1" key="1">
    <citation type="submission" date="2022-02" db="EMBL/GenBank/DDBJ databases">
        <title>Emergence and expansion in Europe of a Vibrio aestuarianus clonal complex pathogenic for oysters.</title>
        <authorList>
            <person name="Mesnil A."/>
            <person name="Travers M.-A."/>
        </authorList>
    </citation>
    <scope>NUCLEOTIDE SEQUENCE</scope>
    <source>
        <strain evidence="1">19_064_15T1</strain>
    </source>
</reference>
<dbReference type="PROSITE" id="PS51257">
    <property type="entry name" value="PROKAR_LIPOPROTEIN"/>
    <property type="match status" value="1"/>
</dbReference>
<evidence type="ECO:0000313" key="1">
    <source>
        <dbReference type="EMBL" id="MDE1345948.1"/>
    </source>
</evidence>
<dbReference type="AlphaFoldDB" id="A0A9X4F6G7"/>
<dbReference type="GO" id="GO:0008643">
    <property type="term" value="P:carbohydrate transport"/>
    <property type="evidence" value="ECO:0007669"/>
    <property type="project" value="InterPro"/>
</dbReference>
<accession>A0A9X4F6G7</accession>